<dbReference type="InterPro" id="IPR050763">
    <property type="entry name" value="ABC_transporter_ATP-binding"/>
</dbReference>
<organism evidence="11 12">
    <name type="scientific">Syntrophorhabdus aromaticivorans</name>
    <dbReference type="NCBI Taxonomy" id="328301"/>
    <lineage>
        <taxon>Bacteria</taxon>
        <taxon>Pseudomonadati</taxon>
        <taxon>Thermodesulfobacteriota</taxon>
        <taxon>Syntrophorhabdia</taxon>
        <taxon>Syntrophorhabdales</taxon>
        <taxon>Syntrophorhabdaceae</taxon>
        <taxon>Syntrophorhabdus</taxon>
    </lineage>
</organism>
<evidence type="ECO:0000256" key="2">
    <source>
        <dbReference type="ARBA" id="ARBA00005417"/>
    </source>
</evidence>
<keyword evidence="8" id="KW-1278">Translocase</keyword>
<dbReference type="InterPro" id="IPR027417">
    <property type="entry name" value="P-loop_NTPase"/>
</dbReference>
<keyword evidence="3" id="KW-0813">Transport</keyword>
<dbReference type="PROSITE" id="PS50893">
    <property type="entry name" value="ABC_TRANSPORTER_2"/>
    <property type="match status" value="1"/>
</dbReference>
<keyword evidence="6" id="KW-0547">Nucleotide-binding</keyword>
<comment type="subcellular location">
    <subcellularLocation>
        <location evidence="1">Cell membrane</location>
    </subcellularLocation>
</comment>
<dbReference type="PANTHER" id="PTHR42711:SF5">
    <property type="entry name" value="ABC TRANSPORTER ATP-BINDING PROTEIN NATA"/>
    <property type="match status" value="1"/>
</dbReference>
<reference evidence="11" key="1">
    <citation type="journal article" date="2020" name="Biotechnol. Biofuels">
        <title>New insights from the biogas microbiome by comprehensive genome-resolved metagenomics of nearly 1600 species originating from multiple anaerobic digesters.</title>
        <authorList>
            <person name="Campanaro S."/>
            <person name="Treu L."/>
            <person name="Rodriguez-R L.M."/>
            <person name="Kovalovszki A."/>
            <person name="Ziels R.M."/>
            <person name="Maus I."/>
            <person name="Zhu X."/>
            <person name="Kougias P.G."/>
            <person name="Basile A."/>
            <person name="Luo G."/>
            <person name="Schluter A."/>
            <person name="Konstantinidis K.T."/>
            <person name="Angelidaki I."/>
        </authorList>
    </citation>
    <scope>NUCLEOTIDE SEQUENCE</scope>
    <source>
        <strain evidence="11">AS06rmzACSIP_7</strain>
    </source>
</reference>
<dbReference type="Pfam" id="PF00005">
    <property type="entry name" value="ABC_tran"/>
    <property type="match status" value="1"/>
</dbReference>
<keyword evidence="5" id="KW-1003">Cell membrane</keyword>
<evidence type="ECO:0000256" key="4">
    <source>
        <dbReference type="ARBA" id="ARBA00022458"/>
    </source>
</evidence>
<name>A0A971S165_9BACT</name>
<gene>
    <name evidence="11" type="ORF">GXY80_10210</name>
</gene>
<sequence length="252" mass="28045">MNSTPEADQLNIVSAKGLIKDYNSFRAVNDIEFEIEKGECFGFLGPNGAGKTSVMRILYCFMPPTRGTVRVFGIDVLDNPSLIKSRIGVMPQDDNLDVDLAVLENLVVYARYFGIPRKRSVPSALELLDYVELADKMNAPILSLSGGMKRSLLLARALVNHPEVLVLDEPTTGLDPHNRRMVWDKLDDLKSKKTTLVLTTHYMEEADRLCDRVAIMDSGRIVTIDSPTNLKTIHGGSLEEVYLKLTGRPLEP</sequence>
<evidence type="ECO:0000256" key="7">
    <source>
        <dbReference type="ARBA" id="ARBA00022840"/>
    </source>
</evidence>
<dbReference type="GO" id="GO:0016887">
    <property type="term" value="F:ATP hydrolysis activity"/>
    <property type="evidence" value="ECO:0007669"/>
    <property type="project" value="InterPro"/>
</dbReference>
<dbReference type="InterPro" id="IPR003593">
    <property type="entry name" value="AAA+_ATPase"/>
</dbReference>
<evidence type="ECO:0000256" key="9">
    <source>
        <dbReference type="ARBA" id="ARBA00023136"/>
    </source>
</evidence>
<keyword evidence="7 11" id="KW-0067">ATP-binding</keyword>
<dbReference type="AlphaFoldDB" id="A0A971S165"/>
<dbReference type="EMBL" id="JAAYEE010000177">
    <property type="protein sequence ID" value="NLW35838.1"/>
    <property type="molecule type" value="Genomic_DNA"/>
</dbReference>
<keyword evidence="9" id="KW-0472">Membrane</keyword>
<feature type="domain" description="ABC transporter" evidence="10">
    <location>
        <begin position="13"/>
        <end position="243"/>
    </location>
</feature>
<evidence type="ECO:0000313" key="11">
    <source>
        <dbReference type="EMBL" id="NLW35838.1"/>
    </source>
</evidence>
<dbReference type="SMART" id="SM00382">
    <property type="entry name" value="AAA"/>
    <property type="match status" value="1"/>
</dbReference>
<evidence type="ECO:0000256" key="6">
    <source>
        <dbReference type="ARBA" id="ARBA00022741"/>
    </source>
</evidence>
<comment type="similarity">
    <text evidence="2">Belongs to the ABC transporter superfamily.</text>
</comment>
<comment type="caution">
    <text evidence="11">The sequence shown here is derived from an EMBL/GenBank/DDBJ whole genome shotgun (WGS) entry which is preliminary data.</text>
</comment>
<dbReference type="Proteomes" id="UP000777265">
    <property type="component" value="Unassembled WGS sequence"/>
</dbReference>
<accession>A0A971S165</accession>
<dbReference type="PANTHER" id="PTHR42711">
    <property type="entry name" value="ABC TRANSPORTER ATP-BINDING PROTEIN"/>
    <property type="match status" value="1"/>
</dbReference>
<reference evidence="11" key="2">
    <citation type="submission" date="2020-01" db="EMBL/GenBank/DDBJ databases">
        <authorList>
            <person name="Campanaro S."/>
        </authorList>
    </citation>
    <scope>NUCLEOTIDE SEQUENCE</scope>
    <source>
        <strain evidence="11">AS06rmzACSIP_7</strain>
    </source>
</reference>
<evidence type="ECO:0000313" key="12">
    <source>
        <dbReference type="Proteomes" id="UP000777265"/>
    </source>
</evidence>
<evidence type="ECO:0000256" key="1">
    <source>
        <dbReference type="ARBA" id="ARBA00004236"/>
    </source>
</evidence>
<dbReference type="FunFam" id="3.40.50.300:FF:000589">
    <property type="entry name" value="ABC transporter, ATP-binding subunit"/>
    <property type="match status" value="1"/>
</dbReference>
<dbReference type="SUPFAM" id="SSF52540">
    <property type="entry name" value="P-loop containing nucleoside triphosphate hydrolases"/>
    <property type="match status" value="1"/>
</dbReference>
<keyword evidence="4" id="KW-0536">Nodulation</keyword>
<proteinExistence type="inferred from homology"/>
<dbReference type="GO" id="GO:0005524">
    <property type="term" value="F:ATP binding"/>
    <property type="evidence" value="ECO:0007669"/>
    <property type="project" value="UniProtKB-KW"/>
</dbReference>
<evidence type="ECO:0000259" key="10">
    <source>
        <dbReference type="PROSITE" id="PS50893"/>
    </source>
</evidence>
<evidence type="ECO:0000256" key="8">
    <source>
        <dbReference type="ARBA" id="ARBA00022967"/>
    </source>
</evidence>
<dbReference type="InterPro" id="IPR003439">
    <property type="entry name" value="ABC_transporter-like_ATP-bd"/>
</dbReference>
<protein>
    <submittedName>
        <fullName evidence="11">ATP-binding cassette domain-containing protein</fullName>
    </submittedName>
</protein>
<dbReference type="GO" id="GO:0005886">
    <property type="term" value="C:plasma membrane"/>
    <property type="evidence" value="ECO:0007669"/>
    <property type="project" value="UniProtKB-SubCell"/>
</dbReference>
<evidence type="ECO:0000256" key="3">
    <source>
        <dbReference type="ARBA" id="ARBA00022448"/>
    </source>
</evidence>
<evidence type="ECO:0000256" key="5">
    <source>
        <dbReference type="ARBA" id="ARBA00022475"/>
    </source>
</evidence>
<dbReference type="Gene3D" id="3.40.50.300">
    <property type="entry name" value="P-loop containing nucleotide triphosphate hydrolases"/>
    <property type="match status" value="1"/>
</dbReference>